<dbReference type="AlphaFoldDB" id="A0A7L4ZY25"/>
<evidence type="ECO:0000313" key="1">
    <source>
        <dbReference type="EMBL" id="KAA9333383.1"/>
    </source>
</evidence>
<sequence>MNDTPTHHAPAPGGPPDLLTDEAALMNALMVAALAKGGVKGRVTALMNVALNYQTQAQTALAALTLERNALEEALTLQRVQTADALREATRPLVLPQDAPLGMKDYTDLAERLNARLQRRLEEAARHLGIDLDNDSPTPEPVQQ</sequence>
<reference evidence="1 2" key="1">
    <citation type="submission" date="2019-09" db="EMBL/GenBank/DDBJ databases">
        <title>Genome sequence of Hymenobacter sp. M3.</title>
        <authorList>
            <person name="Srinivasan S."/>
        </authorList>
    </citation>
    <scope>NUCLEOTIDE SEQUENCE [LARGE SCALE GENOMIC DNA]</scope>
    <source>
        <strain evidence="1 2">M3</strain>
    </source>
</reference>
<name>A0A7L4ZY25_9BACT</name>
<comment type="caution">
    <text evidence="1">The sequence shown here is derived from an EMBL/GenBank/DDBJ whole genome shotgun (WGS) entry which is preliminary data.</text>
</comment>
<protein>
    <submittedName>
        <fullName evidence="1">Uncharacterized protein</fullName>
    </submittedName>
</protein>
<dbReference type="EMBL" id="VTWU01000003">
    <property type="protein sequence ID" value="KAA9333383.1"/>
    <property type="molecule type" value="Genomic_DNA"/>
</dbReference>
<proteinExistence type="predicted"/>
<organism evidence="1 2">
    <name type="scientific">Hymenobacter busanensis</name>
    <dbReference type="NCBI Taxonomy" id="2607656"/>
    <lineage>
        <taxon>Bacteria</taxon>
        <taxon>Pseudomonadati</taxon>
        <taxon>Bacteroidota</taxon>
        <taxon>Cytophagia</taxon>
        <taxon>Cytophagales</taxon>
        <taxon>Hymenobacteraceae</taxon>
        <taxon>Hymenobacter</taxon>
    </lineage>
</organism>
<dbReference type="RefSeq" id="WP_151078804.1">
    <property type="nucleotide sequence ID" value="NZ_CP047647.1"/>
</dbReference>
<dbReference type="Proteomes" id="UP000326380">
    <property type="component" value="Unassembled WGS sequence"/>
</dbReference>
<gene>
    <name evidence="1" type="ORF">F0P96_10465</name>
</gene>
<accession>A0A7L4ZY25</accession>
<keyword evidence="2" id="KW-1185">Reference proteome</keyword>
<evidence type="ECO:0000313" key="2">
    <source>
        <dbReference type="Proteomes" id="UP000326380"/>
    </source>
</evidence>